<feature type="chain" id="PRO_5004634154" evidence="2">
    <location>
        <begin position="26"/>
        <end position="161"/>
    </location>
</feature>
<evidence type="ECO:0000313" key="4">
    <source>
        <dbReference type="Proteomes" id="UP000016648"/>
    </source>
</evidence>
<proteinExistence type="predicted"/>
<keyword evidence="3" id="KW-0449">Lipoprotein</keyword>
<evidence type="ECO:0000256" key="1">
    <source>
        <dbReference type="SAM" id="MobiDB-lite"/>
    </source>
</evidence>
<comment type="caution">
    <text evidence="3">The sequence shown here is derived from an EMBL/GenBank/DDBJ whole genome shotgun (WGS) entry which is preliminary data.</text>
</comment>
<dbReference type="Proteomes" id="UP000016648">
    <property type="component" value="Unassembled WGS sequence"/>
</dbReference>
<feature type="signal peptide" evidence="2">
    <location>
        <begin position="1"/>
        <end position="25"/>
    </location>
</feature>
<feature type="region of interest" description="Disordered" evidence="1">
    <location>
        <begin position="142"/>
        <end position="161"/>
    </location>
</feature>
<evidence type="ECO:0000313" key="3">
    <source>
        <dbReference type="EMBL" id="ERK39548.1"/>
    </source>
</evidence>
<organism evidence="3 4">
    <name type="scientific">Segatella baroniae F0067</name>
    <dbReference type="NCBI Taxonomy" id="1115809"/>
    <lineage>
        <taxon>Bacteria</taxon>
        <taxon>Pseudomonadati</taxon>
        <taxon>Bacteroidota</taxon>
        <taxon>Bacteroidia</taxon>
        <taxon>Bacteroidales</taxon>
        <taxon>Prevotellaceae</taxon>
        <taxon>Segatella</taxon>
    </lineage>
</organism>
<evidence type="ECO:0000256" key="2">
    <source>
        <dbReference type="SAM" id="SignalP"/>
    </source>
</evidence>
<dbReference type="AlphaFoldDB" id="U2QE12"/>
<name>U2QE12_9BACT</name>
<sequence>MIMIMKLKELYLTALLLCSCFAATAKNIATKGYLFGFASSFNDSIVYFTNIQEVDSVWINTKTKFLYSRENYSYQLRDHLRDNGMDAPTCVTVFSTNRKDIEKKYINLKKKYVSNKRQSYIVKYLTDENFQFRAIPFENDESQDVTTPVKKARKGQKNKRK</sequence>
<feature type="compositionally biased region" description="Basic residues" evidence="1">
    <location>
        <begin position="150"/>
        <end position="161"/>
    </location>
</feature>
<keyword evidence="4" id="KW-1185">Reference proteome</keyword>
<dbReference type="EMBL" id="AWEY01000018">
    <property type="protein sequence ID" value="ERK39548.1"/>
    <property type="molecule type" value="Genomic_DNA"/>
</dbReference>
<dbReference type="PATRIC" id="fig|1115809.3.peg.1097"/>
<reference evidence="3 4" key="1">
    <citation type="submission" date="2013-08" db="EMBL/GenBank/DDBJ databases">
        <authorList>
            <person name="Durkin A.S."/>
            <person name="Haft D.R."/>
            <person name="McCorrison J."/>
            <person name="Torralba M."/>
            <person name="Gillis M."/>
            <person name="Haft D.H."/>
            <person name="Methe B."/>
            <person name="Sutton G."/>
            <person name="Nelson K.E."/>
        </authorList>
    </citation>
    <scope>NUCLEOTIDE SEQUENCE [LARGE SCALE GENOMIC DNA]</scope>
    <source>
        <strain evidence="3 4">F0067</strain>
    </source>
</reference>
<gene>
    <name evidence="3" type="ORF">HMPREF9135_2003</name>
</gene>
<accession>U2QE12</accession>
<keyword evidence="2" id="KW-0732">Signal</keyword>
<dbReference type="PROSITE" id="PS51257">
    <property type="entry name" value="PROKAR_LIPOPROTEIN"/>
    <property type="match status" value="1"/>
</dbReference>
<protein>
    <submittedName>
        <fullName evidence="3">Putative lipoprotein</fullName>
    </submittedName>
</protein>